<accession>A0A0C3L4U7</accession>
<feature type="compositionally biased region" description="Polar residues" evidence="1">
    <location>
        <begin position="41"/>
        <end position="60"/>
    </location>
</feature>
<proteinExistence type="predicted"/>
<feature type="region of interest" description="Disordered" evidence="1">
    <location>
        <begin position="1"/>
        <end position="96"/>
    </location>
</feature>
<dbReference type="Proteomes" id="UP000054248">
    <property type="component" value="Unassembled WGS sequence"/>
</dbReference>
<dbReference type="EMBL" id="KN823515">
    <property type="protein sequence ID" value="KIO16632.1"/>
    <property type="molecule type" value="Genomic_DNA"/>
</dbReference>
<evidence type="ECO:0000313" key="3">
    <source>
        <dbReference type="Proteomes" id="UP000054248"/>
    </source>
</evidence>
<keyword evidence="3" id="KW-1185">Reference proteome</keyword>
<feature type="compositionally biased region" description="Polar residues" evidence="1">
    <location>
        <begin position="308"/>
        <end position="330"/>
    </location>
</feature>
<gene>
    <name evidence="2" type="ORF">M407DRAFT_12714</name>
</gene>
<feature type="region of interest" description="Disordered" evidence="1">
    <location>
        <begin position="306"/>
        <end position="333"/>
    </location>
</feature>
<evidence type="ECO:0000256" key="1">
    <source>
        <dbReference type="SAM" id="MobiDB-lite"/>
    </source>
</evidence>
<feature type="region of interest" description="Disordered" evidence="1">
    <location>
        <begin position="394"/>
        <end position="422"/>
    </location>
</feature>
<dbReference type="AlphaFoldDB" id="A0A0C3L4U7"/>
<feature type="compositionally biased region" description="Low complexity" evidence="1">
    <location>
        <begin position="412"/>
        <end position="422"/>
    </location>
</feature>
<sequence>MGDQKKELARLNRAQRAARRQGTVHENPASPQIADNLEAPASTSADSAQHATIQVSSTTHSGEHARSSQKKRQTSRAKPSNTQTRKESVQGATSAKVVATQPVPQVRAMAIAKPIEEECSGGDSGLMEGLAAVLNSLSESEYEEEAEYQVQDQVIASESGKESDCLEEEGANEVTLGEPAIVIKYQVPAGNRTRNTNVSSTFSYAEHRRQFAATMGYTTNQQIAALDLAWKLNTAKKSDLPAEFATDRDLKKLIAMYRVAVDKEAGKMVAWKKKVAKGTVKAGTKAPVEVDIVVIITNIGLDKKINKAPNTSTQDNDNAQSVSPDQSKPDTSFMKRARAAYPCALDTKAVCFINPFGEHVHVTPNDINLWEALEKQDPTKYNLREIPRELQLYDKSRRGQRLASPNVSDPSTTNTGPAATPGATAAVQGAMMPMTSAVTPHLTAPFSTSSQPLVHPAMHPAYLGFLSAHSNALHAMYPPGFPPISYAHPFDIPPSPIKPSTTVDYPLITDWLENSVESDAGRIRDGQSYLTYGPLLTQAGFYRINELVDNKYVTVESLQSLGIELGFASNVLRWANDDVQKANRDALRAKRTG</sequence>
<feature type="compositionally biased region" description="Basic and acidic residues" evidence="1">
    <location>
        <begin position="1"/>
        <end position="10"/>
    </location>
</feature>
<organism evidence="2 3">
    <name type="scientific">Tulasnella calospora MUT 4182</name>
    <dbReference type="NCBI Taxonomy" id="1051891"/>
    <lineage>
        <taxon>Eukaryota</taxon>
        <taxon>Fungi</taxon>
        <taxon>Dikarya</taxon>
        <taxon>Basidiomycota</taxon>
        <taxon>Agaricomycotina</taxon>
        <taxon>Agaricomycetes</taxon>
        <taxon>Cantharellales</taxon>
        <taxon>Tulasnellaceae</taxon>
        <taxon>Tulasnella</taxon>
    </lineage>
</organism>
<reference evidence="3" key="2">
    <citation type="submission" date="2015-01" db="EMBL/GenBank/DDBJ databases">
        <title>Evolutionary Origins and Diversification of the Mycorrhizal Mutualists.</title>
        <authorList>
            <consortium name="DOE Joint Genome Institute"/>
            <consortium name="Mycorrhizal Genomics Consortium"/>
            <person name="Kohler A."/>
            <person name="Kuo A."/>
            <person name="Nagy L.G."/>
            <person name="Floudas D."/>
            <person name="Copeland A."/>
            <person name="Barry K.W."/>
            <person name="Cichocki N."/>
            <person name="Veneault-Fourrey C."/>
            <person name="LaButti K."/>
            <person name="Lindquist E.A."/>
            <person name="Lipzen A."/>
            <person name="Lundell T."/>
            <person name="Morin E."/>
            <person name="Murat C."/>
            <person name="Riley R."/>
            <person name="Ohm R."/>
            <person name="Sun H."/>
            <person name="Tunlid A."/>
            <person name="Henrissat B."/>
            <person name="Grigoriev I.V."/>
            <person name="Hibbett D.S."/>
            <person name="Martin F."/>
        </authorList>
    </citation>
    <scope>NUCLEOTIDE SEQUENCE [LARGE SCALE GENOMIC DNA]</scope>
    <source>
        <strain evidence="3">MUT 4182</strain>
    </source>
</reference>
<protein>
    <submittedName>
        <fullName evidence="2">Uncharacterized protein</fullName>
    </submittedName>
</protein>
<evidence type="ECO:0000313" key="2">
    <source>
        <dbReference type="EMBL" id="KIO16632.1"/>
    </source>
</evidence>
<reference evidence="2 3" key="1">
    <citation type="submission" date="2014-04" db="EMBL/GenBank/DDBJ databases">
        <authorList>
            <consortium name="DOE Joint Genome Institute"/>
            <person name="Kuo A."/>
            <person name="Girlanda M."/>
            <person name="Perotto S."/>
            <person name="Kohler A."/>
            <person name="Nagy L.G."/>
            <person name="Floudas D."/>
            <person name="Copeland A."/>
            <person name="Barry K.W."/>
            <person name="Cichocki N."/>
            <person name="Veneault-Fourrey C."/>
            <person name="LaButti K."/>
            <person name="Lindquist E.A."/>
            <person name="Lipzen A."/>
            <person name="Lundell T."/>
            <person name="Morin E."/>
            <person name="Murat C."/>
            <person name="Sun H."/>
            <person name="Tunlid A."/>
            <person name="Henrissat B."/>
            <person name="Grigoriev I.V."/>
            <person name="Hibbett D.S."/>
            <person name="Martin F."/>
            <person name="Nordberg H.P."/>
            <person name="Cantor M.N."/>
            <person name="Hua S.X."/>
        </authorList>
    </citation>
    <scope>NUCLEOTIDE SEQUENCE [LARGE SCALE GENOMIC DNA]</scope>
    <source>
        <strain evidence="2 3">MUT 4182</strain>
    </source>
</reference>
<dbReference type="HOGENOM" id="CLU_477508_0_0_1"/>
<name>A0A0C3L4U7_9AGAM</name>